<dbReference type="OrthoDB" id="10261669at2759"/>
<dbReference type="Proteomes" id="UP000245207">
    <property type="component" value="Unassembled WGS sequence"/>
</dbReference>
<protein>
    <submittedName>
        <fullName evidence="1">Uncharacterized protein</fullName>
    </submittedName>
</protein>
<dbReference type="AlphaFoldDB" id="A0A2U1QMV4"/>
<dbReference type="InterPro" id="IPR012337">
    <property type="entry name" value="RNaseH-like_sf"/>
</dbReference>
<dbReference type="Pfam" id="PF03652">
    <property type="entry name" value="RuvX"/>
    <property type="match status" value="1"/>
</dbReference>
<dbReference type="SUPFAM" id="SSF53098">
    <property type="entry name" value="Ribonuclease H-like"/>
    <property type="match status" value="1"/>
</dbReference>
<dbReference type="GO" id="GO:0000967">
    <property type="term" value="P:rRNA 5'-end processing"/>
    <property type="evidence" value="ECO:0007669"/>
    <property type="project" value="TreeGrafter"/>
</dbReference>
<evidence type="ECO:0000313" key="1">
    <source>
        <dbReference type="EMBL" id="PWA99287.1"/>
    </source>
</evidence>
<dbReference type="STRING" id="35608.A0A2U1QMV4"/>
<keyword evidence="2" id="KW-1185">Reference proteome</keyword>
<dbReference type="PANTHER" id="PTHR33317:SF1">
    <property type="entry name" value="POLYNUCLEOTIDYL TRANSFERASE, RIBONUCLEASE H-LIKE SUPERFAMILY PROTEIN"/>
    <property type="match status" value="1"/>
</dbReference>
<accession>A0A2U1QMV4</accession>
<dbReference type="InterPro" id="IPR037027">
    <property type="entry name" value="YqgF/RNaseH-like_dom_sf"/>
</dbReference>
<dbReference type="InterPro" id="IPR005227">
    <property type="entry name" value="YqgF"/>
</dbReference>
<name>A0A2U1QMV4_ARTAN</name>
<dbReference type="PANTHER" id="PTHR33317">
    <property type="entry name" value="POLYNUCLEOTIDYL TRANSFERASE, RIBONUCLEASE H-LIKE SUPERFAMILY PROTEIN"/>
    <property type="match status" value="1"/>
</dbReference>
<sequence>MKYFKPLTLYQYLLKLHPSKRGRLLGLSVGNDAVFSKCVGVAVSDSNNEVASPVSVMERKKDNIYQMASALEDLVKDLSVSAVIVGYRKDPWDLKKISKKAIIGLPKDPWDNTELFKFLEDLYKAGKFQQVPYTYWEEEDLFYQRVSCMVNPFVFDRRLAKMLRDKKYCASEMLQVALLMIFAAKPVEVFISNFVLAENN</sequence>
<proteinExistence type="predicted"/>
<dbReference type="Gene3D" id="3.30.420.140">
    <property type="entry name" value="YqgF/RNase H-like domain"/>
    <property type="match status" value="1"/>
</dbReference>
<evidence type="ECO:0000313" key="2">
    <source>
        <dbReference type="Proteomes" id="UP000245207"/>
    </source>
</evidence>
<gene>
    <name evidence="1" type="ORF">CTI12_AA010110</name>
</gene>
<organism evidence="1 2">
    <name type="scientific">Artemisia annua</name>
    <name type="common">Sweet wormwood</name>
    <dbReference type="NCBI Taxonomy" id="35608"/>
    <lineage>
        <taxon>Eukaryota</taxon>
        <taxon>Viridiplantae</taxon>
        <taxon>Streptophyta</taxon>
        <taxon>Embryophyta</taxon>
        <taxon>Tracheophyta</taxon>
        <taxon>Spermatophyta</taxon>
        <taxon>Magnoliopsida</taxon>
        <taxon>eudicotyledons</taxon>
        <taxon>Gunneridae</taxon>
        <taxon>Pentapetalae</taxon>
        <taxon>asterids</taxon>
        <taxon>campanulids</taxon>
        <taxon>Asterales</taxon>
        <taxon>Asteraceae</taxon>
        <taxon>Asteroideae</taxon>
        <taxon>Anthemideae</taxon>
        <taxon>Artemisiinae</taxon>
        <taxon>Artemisia</taxon>
    </lineage>
</organism>
<reference evidence="1 2" key="1">
    <citation type="journal article" date="2018" name="Mol. Plant">
        <title>The genome of Artemisia annua provides insight into the evolution of Asteraceae family and artemisinin biosynthesis.</title>
        <authorList>
            <person name="Shen Q."/>
            <person name="Zhang L."/>
            <person name="Liao Z."/>
            <person name="Wang S."/>
            <person name="Yan T."/>
            <person name="Shi P."/>
            <person name="Liu M."/>
            <person name="Fu X."/>
            <person name="Pan Q."/>
            <person name="Wang Y."/>
            <person name="Lv Z."/>
            <person name="Lu X."/>
            <person name="Zhang F."/>
            <person name="Jiang W."/>
            <person name="Ma Y."/>
            <person name="Chen M."/>
            <person name="Hao X."/>
            <person name="Li L."/>
            <person name="Tang Y."/>
            <person name="Lv G."/>
            <person name="Zhou Y."/>
            <person name="Sun X."/>
            <person name="Brodelius P.E."/>
            <person name="Rose J.K.C."/>
            <person name="Tang K."/>
        </authorList>
    </citation>
    <scope>NUCLEOTIDE SEQUENCE [LARGE SCALE GENOMIC DNA]</scope>
    <source>
        <strain evidence="2">cv. Huhao1</strain>
        <tissue evidence="1">Leaf</tissue>
    </source>
</reference>
<dbReference type="EMBL" id="PKPP01000026">
    <property type="protein sequence ID" value="PWA99287.1"/>
    <property type="molecule type" value="Genomic_DNA"/>
</dbReference>
<comment type="caution">
    <text evidence="1">The sequence shown here is derived from an EMBL/GenBank/DDBJ whole genome shotgun (WGS) entry which is preliminary data.</text>
</comment>